<dbReference type="EMBL" id="JARKIF010000001">
    <property type="protein sequence ID" value="KAJ7650133.1"/>
    <property type="molecule type" value="Genomic_DNA"/>
</dbReference>
<gene>
    <name evidence="2" type="ORF">FB45DRAFT_887056</name>
</gene>
<feature type="region of interest" description="Disordered" evidence="1">
    <location>
        <begin position="116"/>
        <end position="139"/>
    </location>
</feature>
<evidence type="ECO:0000313" key="3">
    <source>
        <dbReference type="Proteomes" id="UP001221142"/>
    </source>
</evidence>
<name>A0AAD7CIS9_9AGAR</name>
<reference evidence="2" key="1">
    <citation type="submission" date="2023-03" db="EMBL/GenBank/DDBJ databases">
        <title>Massive genome expansion in bonnet fungi (Mycena s.s.) driven by repeated elements and novel gene families across ecological guilds.</title>
        <authorList>
            <consortium name="Lawrence Berkeley National Laboratory"/>
            <person name="Harder C.B."/>
            <person name="Miyauchi S."/>
            <person name="Viragh M."/>
            <person name="Kuo A."/>
            <person name="Thoen E."/>
            <person name="Andreopoulos B."/>
            <person name="Lu D."/>
            <person name="Skrede I."/>
            <person name="Drula E."/>
            <person name="Henrissat B."/>
            <person name="Morin E."/>
            <person name="Kohler A."/>
            <person name="Barry K."/>
            <person name="LaButti K."/>
            <person name="Morin E."/>
            <person name="Salamov A."/>
            <person name="Lipzen A."/>
            <person name="Mereny Z."/>
            <person name="Hegedus B."/>
            <person name="Baldrian P."/>
            <person name="Stursova M."/>
            <person name="Weitz H."/>
            <person name="Taylor A."/>
            <person name="Grigoriev I.V."/>
            <person name="Nagy L.G."/>
            <person name="Martin F."/>
            <person name="Kauserud H."/>
        </authorList>
    </citation>
    <scope>NUCLEOTIDE SEQUENCE</scope>
    <source>
        <strain evidence="2">9284</strain>
    </source>
</reference>
<organism evidence="2 3">
    <name type="scientific">Roridomyces roridus</name>
    <dbReference type="NCBI Taxonomy" id="1738132"/>
    <lineage>
        <taxon>Eukaryota</taxon>
        <taxon>Fungi</taxon>
        <taxon>Dikarya</taxon>
        <taxon>Basidiomycota</taxon>
        <taxon>Agaricomycotina</taxon>
        <taxon>Agaricomycetes</taxon>
        <taxon>Agaricomycetidae</taxon>
        <taxon>Agaricales</taxon>
        <taxon>Marasmiineae</taxon>
        <taxon>Mycenaceae</taxon>
        <taxon>Roridomyces</taxon>
    </lineage>
</organism>
<evidence type="ECO:0000313" key="2">
    <source>
        <dbReference type="EMBL" id="KAJ7650133.1"/>
    </source>
</evidence>
<sequence length="139" mass="15310">MSVSITSLASFLYCFPRTSSLATAYMPRGRPIRTFSRWRPTLSRPESGSPLTTNPGPSRAIRLSTCCTWSVSMYPTSRYSTTSGLPLCPGSPLRSTNRKRRWTAWMHSSSVPPAPLVDCASSAHQPPPLPPRSSRSIPR</sequence>
<evidence type="ECO:0000256" key="1">
    <source>
        <dbReference type="SAM" id="MobiDB-lite"/>
    </source>
</evidence>
<protein>
    <submittedName>
        <fullName evidence="2">Uncharacterized protein</fullName>
    </submittedName>
</protein>
<comment type="caution">
    <text evidence="2">The sequence shown here is derived from an EMBL/GenBank/DDBJ whole genome shotgun (WGS) entry which is preliminary data.</text>
</comment>
<dbReference type="Proteomes" id="UP001221142">
    <property type="component" value="Unassembled WGS sequence"/>
</dbReference>
<dbReference type="AlphaFoldDB" id="A0AAD7CIS9"/>
<accession>A0AAD7CIS9</accession>
<proteinExistence type="predicted"/>
<keyword evidence="3" id="KW-1185">Reference proteome</keyword>